<comment type="subcellular location">
    <subcellularLocation>
        <location evidence="2">Plastid</location>
        <location evidence="2">Chloroplast</location>
    </subcellularLocation>
</comment>
<comment type="subunit">
    <text evidence="13">Homo- and heterohexamers.</text>
</comment>
<keyword evidence="9 16" id="KW-0326">Glycosidase</keyword>
<evidence type="ECO:0000256" key="15">
    <source>
        <dbReference type="RuleBase" id="RU003690"/>
    </source>
</evidence>
<keyword evidence="8" id="KW-1015">Disulfide bond</keyword>
<dbReference type="PANTHER" id="PTHR10353:SF326">
    <property type="entry name" value="4-HYDROXY-7-METHOXY-3-OXO-3,4-DIHYDRO-2H-1,4-BENZOXAZIN-2-YL GLUCOSIDE BETA-D-GLUCOSIDASE 1, CHLOROPLASTIC"/>
    <property type="match status" value="1"/>
</dbReference>
<dbReference type="Pfam" id="PF00232">
    <property type="entry name" value="Glyco_hydro_1"/>
    <property type="match status" value="1"/>
</dbReference>
<sequence length="573" mass="65196">MALLAAATLNPTTHLSLRSRAGRNSENLWLRSAASSQKSKGRFCNLTIRAGTPSKPAEPIGPVFTKLKPWQIPKRDWFDKDFLFGASTSAYQIEGAWNEDGKGPSTWDHFCHTYPERISDRTNGDVAANSYHLYEEDVKALKDMGMKVYRFSIAWSRILPDGTGKVNQAGIDYYNKLINSLIDNDIVPYVTIWHWDTPQALEDKYGGFLNRKIVDDYKQFAEVCFKNFGDRVKNWFTFNEPHTYCCFSYGEGIHAPGRCSPGMDCAVPKGDSLREPYTAGHHILLAHAEAVELFKACYNKHGDSKIGMAFDVMGYEPFQDSFLDDQARERSIDYNLGWFLEPVVRGDYPFSMRSLIGDRLPKFTKEEQEKLASSCDIMGLNYYTSRFSKHIDISSDFTPKLNTDDAYASSETKGSDGNDIGPITGTYWIYMYPKGLTDLLLIMKEKYGNPPIFITENGIADVDSDPTMTDPLDDWKRLDYLQRHISAVKDAIDQGADVRGHFTWGLIDNFEWSLGYSSRFGLVYIDKKDGNKRKLKKSAKWFAKFNSVPKRLLKTTNNNATFEEINNRMDAIK</sequence>
<evidence type="ECO:0000256" key="11">
    <source>
        <dbReference type="ARBA" id="ARBA00049199"/>
    </source>
</evidence>
<dbReference type="EnsemblPlants" id="TraesCS2B02G600200.1">
    <property type="protein sequence ID" value="TraesCS2B02G600200.1"/>
    <property type="gene ID" value="TraesCS2B02G600200"/>
</dbReference>
<evidence type="ECO:0000256" key="1">
    <source>
        <dbReference type="ARBA" id="ARBA00000448"/>
    </source>
</evidence>
<evidence type="ECO:0000256" key="6">
    <source>
        <dbReference type="ARBA" id="ARBA00022801"/>
    </source>
</evidence>
<dbReference type="FunFam" id="3.20.20.80:FF:000041">
    <property type="entry name" value="Beta-glucosidase 7"/>
    <property type="match status" value="1"/>
</dbReference>
<dbReference type="GO" id="GO:0008422">
    <property type="term" value="F:beta-glucosidase activity"/>
    <property type="evidence" value="ECO:0007669"/>
    <property type="project" value="UniProtKB-EC"/>
</dbReference>
<name>A0A3B6CGV3_WHEAT</name>
<evidence type="ECO:0000256" key="5">
    <source>
        <dbReference type="ARBA" id="ARBA00022640"/>
    </source>
</evidence>
<comment type="similarity">
    <text evidence="3 15">Belongs to the glycosyl hydrolase 1 family.</text>
</comment>
<keyword evidence="4" id="KW-0150">Chloroplast</keyword>
<dbReference type="Gramene" id="TraesCS2B02G600200.1">
    <property type="protein sequence ID" value="TraesCS2B02G600200.1"/>
    <property type="gene ID" value="TraesCS2B02G600200"/>
</dbReference>
<evidence type="ECO:0000313" key="17">
    <source>
        <dbReference type="EnsemblPlants" id="TraesCS2B02G600200.1"/>
    </source>
</evidence>
<dbReference type="PANTHER" id="PTHR10353">
    <property type="entry name" value="GLYCOSYL HYDROLASE"/>
    <property type="match status" value="1"/>
</dbReference>
<reference evidence="17" key="2">
    <citation type="submission" date="2018-10" db="UniProtKB">
        <authorList>
            <consortium name="EnsemblPlants"/>
        </authorList>
    </citation>
    <scope>IDENTIFICATION</scope>
</reference>
<evidence type="ECO:0000256" key="13">
    <source>
        <dbReference type="ARBA" id="ARBA00063542"/>
    </source>
</evidence>
<dbReference type="PROSITE" id="PS00572">
    <property type="entry name" value="GLYCOSYL_HYDROL_F1_1"/>
    <property type="match status" value="1"/>
</dbReference>
<gene>
    <name evidence="17" type="primary">LOC780595</name>
</gene>
<keyword evidence="6 16" id="KW-0378">Hydrolase</keyword>
<dbReference type="SUPFAM" id="SSF51445">
    <property type="entry name" value="(Trans)glycosidases"/>
    <property type="match status" value="1"/>
</dbReference>
<dbReference type="Gramene" id="TraesCS2B03G1501600.3">
    <property type="protein sequence ID" value="TraesCS2B03G1501600.3.CDS"/>
    <property type="gene ID" value="TraesCS2B03G1501600"/>
</dbReference>
<dbReference type="OrthoDB" id="774279at2759"/>
<dbReference type="InterPro" id="IPR018120">
    <property type="entry name" value="Glyco_hydro_1_AS"/>
</dbReference>
<dbReference type="Proteomes" id="UP000019116">
    <property type="component" value="Chromosome 2B"/>
</dbReference>
<evidence type="ECO:0000313" key="18">
    <source>
        <dbReference type="Proteomes" id="UP000019116"/>
    </source>
</evidence>
<dbReference type="PROSITE" id="PS00653">
    <property type="entry name" value="GLYCOSYL_HYDROL_F1_2"/>
    <property type="match status" value="1"/>
</dbReference>
<dbReference type="Gene3D" id="3.20.20.80">
    <property type="entry name" value="Glycosidases"/>
    <property type="match status" value="1"/>
</dbReference>
<comment type="catalytic activity">
    <reaction evidence="1">
        <text>Hydrolysis of terminal, non-reducing beta-D-glucosyl residues with release of beta-D-glucose.</text>
        <dbReference type="EC" id="3.2.1.21"/>
    </reaction>
</comment>
<organism evidence="17">
    <name type="scientific">Triticum aestivum</name>
    <name type="common">Wheat</name>
    <dbReference type="NCBI Taxonomy" id="4565"/>
    <lineage>
        <taxon>Eukaryota</taxon>
        <taxon>Viridiplantae</taxon>
        <taxon>Streptophyta</taxon>
        <taxon>Embryophyta</taxon>
        <taxon>Tracheophyta</taxon>
        <taxon>Spermatophyta</taxon>
        <taxon>Magnoliopsida</taxon>
        <taxon>Liliopsida</taxon>
        <taxon>Poales</taxon>
        <taxon>Poaceae</taxon>
        <taxon>BOP clade</taxon>
        <taxon>Pooideae</taxon>
        <taxon>Triticodae</taxon>
        <taxon>Triticeae</taxon>
        <taxon>Triticinae</taxon>
        <taxon>Triticum</taxon>
    </lineage>
</organism>
<dbReference type="AlphaFoldDB" id="A0A3B6CGV3"/>
<dbReference type="PRINTS" id="PR00131">
    <property type="entry name" value="GLHYDRLASE1"/>
</dbReference>
<evidence type="ECO:0000256" key="3">
    <source>
        <dbReference type="ARBA" id="ARBA00010838"/>
    </source>
</evidence>
<dbReference type="SMR" id="A0A3B6CGV3"/>
<reference evidence="17" key="1">
    <citation type="submission" date="2018-08" db="EMBL/GenBank/DDBJ databases">
        <authorList>
            <person name="Rossello M."/>
        </authorList>
    </citation>
    <scope>NUCLEOTIDE SEQUENCE [LARGE SCALE GENOMIC DNA]</scope>
    <source>
        <strain evidence="17">cv. Chinese Spring</strain>
    </source>
</reference>
<evidence type="ECO:0000256" key="12">
    <source>
        <dbReference type="ARBA" id="ARBA00054631"/>
    </source>
</evidence>
<evidence type="ECO:0000256" key="2">
    <source>
        <dbReference type="ARBA" id="ARBA00004229"/>
    </source>
</evidence>
<keyword evidence="7" id="KW-0809">Transit peptide</keyword>
<evidence type="ECO:0000256" key="16">
    <source>
        <dbReference type="RuleBase" id="RU004468"/>
    </source>
</evidence>
<dbReference type="InterPro" id="IPR017853">
    <property type="entry name" value="GH"/>
</dbReference>
<protein>
    <submittedName>
        <fullName evidence="17">Uncharacterized protein</fullName>
    </submittedName>
</protein>
<evidence type="ECO:0000256" key="10">
    <source>
        <dbReference type="ARBA" id="ARBA00048544"/>
    </source>
</evidence>
<comment type="catalytic activity">
    <reaction evidence="10">
        <text>DIBOA beta-D-glucoside + H2O = DIBOA + D-glucose</text>
        <dbReference type="Rhea" id="RHEA:33979"/>
        <dbReference type="ChEBI" id="CHEBI:4167"/>
        <dbReference type="ChEBI" id="CHEBI:15377"/>
        <dbReference type="ChEBI" id="CHEBI:63558"/>
        <dbReference type="ChEBI" id="CHEBI:63670"/>
        <dbReference type="EC" id="3.2.1.182"/>
    </reaction>
</comment>
<proteinExistence type="inferred from homology"/>
<dbReference type="GO" id="GO:0009507">
    <property type="term" value="C:chloroplast"/>
    <property type="evidence" value="ECO:0007669"/>
    <property type="project" value="UniProtKB-SubCell"/>
</dbReference>
<evidence type="ECO:0000256" key="4">
    <source>
        <dbReference type="ARBA" id="ARBA00022528"/>
    </source>
</evidence>
<evidence type="ECO:0000256" key="8">
    <source>
        <dbReference type="ARBA" id="ARBA00023157"/>
    </source>
</evidence>
<evidence type="ECO:0000256" key="14">
    <source>
        <dbReference type="PROSITE-ProRule" id="PRU10055"/>
    </source>
</evidence>
<keyword evidence="5" id="KW-0934">Plastid</keyword>
<evidence type="ECO:0000256" key="9">
    <source>
        <dbReference type="ARBA" id="ARBA00023295"/>
    </source>
</evidence>
<dbReference type="GO" id="GO:0005975">
    <property type="term" value="P:carbohydrate metabolic process"/>
    <property type="evidence" value="ECO:0007669"/>
    <property type="project" value="InterPro"/>
</dbReference>
<dbReference type="GO" id="GO:0102726">
    <property type="term" value="F:DIMBOA glucoside beta-D-glucosidase activity"/>
    <property type="evidence" value="ECO:0007669"/>
    <property type="project" value="UniProtKB-EC"/>
</dbReference>
<keyword evidence="18" id="KW-1185">Reference proteome</keyword>
<evidence type="ECO:0000256" key="7">
    <source>
        <dbReference type="ARBA" id="ARBA00022946"/>
    </source>
</evidence>
<comment type="catalytic activity">
    <reaction evidence="11">
        <text>DIMBOA beta-D-glucoside + H2O = DIMBOA + D-glucose</text>
        <dbReference type="Rhea" id="RHEA:33975"/>
        <dbReference type="ChEBI" id="CHEBI:4167"/>
        <dbReference type="ChEBI" id="CHEBI:15377"/>
        <dbReference type="ChEBI" id="CHEBI:18048"/>
        <dbReference type="ChEBI" id="CHEBI:37573"/>
        <dbReference type="EC" id="3.2.1.182"/>
    </reaction>
</comment>
<accession>A0A3B6CGV3</accession>
<dbReference type="InterPro" id="IPR033132">
    <property type="entry name" value="GH_1_N_CS"/>
</dbReference>
<feature type="active site" description="Nucleophile" evidence="14">
    <location>
        <position position="456"/>
    </location>
</feature>
<dbReference type="InterPro" id="IPR001360">
    <property type="entry name" value="Glyco_hydro_1"/>
</dbReference>
<comment type="function">
    <text evidence="12">Acts in defense of young plant parts against pests via the production of hydroxamic acids from hydroxamic acid glucosides. Enzymatic activity is highly correlated with plant growth. The preferred substrate is DIMBOA-beta-D-glucoside.</text>
</comment>